<name>A0ABQ2KEQ3_9NOCA</name>
<protein>
    <submittedName>
        <fullName evidence="2">Poly(3-hydroxyalkanoic acid) depolymerase</fullName>
    </submittedName>
</protein>
<dbReference type="Proteomes" id="UP000658127">
    <property type="component" value="Unassembled WGS sequence"/>
</dbReference>
<comment type="caution">
    <text evidence="2">The sequence shown here is derived from an EMBL/GenBank/DDBJ whole genome shotgun (WGS) entry which is preliminary data.</text>
</comment>
<accession>A0ABQ2KEQ3</accession>
<dbReference type="PANTHER" id="PTHR43433:SF5">
    <property type="entry name" value="AB HYDROLASE-1 DOMAIN-CONTAINING PROTEIN"/>
    <property type="match status" value="1"/>
</dbReference>
<evidence type="ECO:0000259" key="1">
    <source>
        <dbReference type="Pfam" id="PF00561"/>
    </source>
</evidence>
<dbReference type="Pfam" id="PF00561">
    <property type="entry name" value="Abhydrolase_1"/>
    <property type="match status" value="1"/>
</dbReference>
<reference evidence="3" key="1">
    <citation type="journal article" date="2019" name="Int. J. Syst. Evol. Microbiol.">
        <title>The Global Catalogue of Microorganisms (GCM) 10K type strain sequencing project: providing services to taxonomists for standard genome sequencing and annotation.</title>
        <authorList>
            <consortium name="The Broad Institute Genomics Platform"/>
            <consortium name="The Broad Institute Genome Sequencing Center for Infectious Disease"/>
            <person name="Wu L."/>
            <person name="Ma J."/>
        </authorList>
    </citation>
    <scope>NUCLEOTIDE SEQUENCE [LARGE SCALE GENOMIC DNA]</scope>
    <source>
        <strain evidence="3">CGMCC 4.7329</strain>
    </source>
</reference>
<evidence type="ECO:0000313" key="2">
    <source>
        <dbReference type="EMBL" id="GGN80045.1"/>
    </source>
</evidence>
<proteinExistence type="predicted"/>
<evidence type="ECO:0000313" key="3">
    <source>
        <dbReference type="Proteomes" id="UP000658127"/>
    </source>
</evidence>
<dbReference type="InterPro" id="IPR011942">
    <property type="entry name" value="PHA_depoly_arom"/>
</dbReference>
<dbReference type="PRINTS" id="PR00111">
    <property type="entry name" value="ABHYDROLASE"/>
</dbReference>
<dbReference type="SUPFAM" id="SSF53474">
    <property type="entry name" value="alpha/beta-Hydrolases"/>
    <property type="match status" value="1"/>
</dbReference>
<dbReference type="InterPro" id="IPR000073">
    <property type="entry name" value="AB_hydrolase_1"/>
</dbReference>
<keyword evidence="3" id="KW-1185">Reference proteome</keyword>
<dbReference type="InterPro" id="IPR029058">
    <property type="entry name" value="AB_hydrolase_fold"/>
</dbReference>
<dbReference type="EMBL" id="BMNE01000003">
    <property type="protein sequence ID" value="GGN80045.1"/>
    <property type="molecule type" value="Genomic_DNA"/>
</dbReference>
<dbReference type="InterPro" id="IPR050471">
    <property type="entry name" value="AB_hydrolase"/>
</dbReference>
<dbReference type="PANTHER" id="PTHR43433">
    <property type="entry name" value="HYDROLASE, ALPHA/BETA FOLD FAMILY PROTEIN"/>
    <property type="match status" value="1"/>
</dbReference>
<organism evidence="2 3">
    <name type="scientific">Nocardia rhizosphaerihabitans</name>
    <dbReference type="NCBI Taxonomy" id="1691570"/>
    <lineage>
        <taxon>Bacteria</taxon>
        <taxon>Bacillati</taxon>
        <taxon>Actinomycetota</taxon>
        <taxon>Actinomycetes</taxon>
        <taxon>Mycobacteriales</taxon>
        <taxon>Nocardiaceae</taxon>
        <taxon>Nocardia</taxon>
    </lineage>
</organism>
<dbReference type="NCBIfam" id="TIGR02240">
    <property type="entry name" value="PHA_depoly_arom"/>
    <property type="match status" value="1"/>
</dbReference>
<sequence>MAEVETVRELRISGRRLRVAVRAGQGRPLLMCNGIGARLELLAPFLDRLDPAIPVIRFDVPGIGGSELPRVPYNFATLACLLGEVLDELGYGETDVLGISWGGGLAQQFAFQHPRRCRRLVLVATATGSLMIPAHPRVLSKMITPRRYRDPAHAAAIAPTIYGGRLRAEPGLAEEILYSHAGHAPGLGYALQLLAGAGWSSLPFLPMIRQPTLILAGADDPIVPVINAKIMHRLMPRSTLHIYPDGHLGLVTRADDLGPRVAGFLRPVLGETPPK</sequence>
<feature type="domain" description="AB hydrolase-1" evidence="1">
    <location>
        <begin position="28"/>
        <end position="252"/>
    </location>
</feature>
<gene>
    <name evidence="2" type="primary">phaD</name>
    <name evidence="2" type="ORF">GCM10011610_29070</name>
</gene>
<dbReference type="RefSeq" id="WP_229739825.1">
    <property type="nucleotide sequence ID" value="NZ_BMNE01000003.1"/>
</dbReference>
<dbReference type="Gene3D" id="3.40.50.1820">
    <property type="entry name" value="alpha/beta hydrolase"/>
    <property type="match status" value="1"/>
</dbReference>